<proteinExistence type="inferred from homology"/>
<dbReference type="Pfam" id="PF07741">
    <property type="entry name" value="BRF1"/>
    <property type="match status" value="1"/>
</dbReference>
<sequence>MTPLTTLPKKFTPGHQIRPRGATRINPIKAIQDREWRRKQLAAAAGATSRSRAGSVASDIGTPQPQPAAASSSRLQCPNKACKNPNVVDGTCRTCGRVADDSNIVAEVSFGENAQGAAVVQGSFLGADQGGIRPMAGIGHRRVAGNGSAEARERSLREARLLMTGYAHQLHIPDHTVNVGFQYYKLASSANFVQGRKIQNVVAVCLYAACRKSTHANPCKIMLIDLADLVKEEVFFLGRTFKKLLQTIEVAARDVQPIYVEDLIFRFASKLEFDTMTNKVAETAVRLVQRMDRDWMVMGRRPAGICGACLIMAARMFNFRRTVREVVYIAKVTMATLQMRLDEFKELPSAKMTVEEFLAQDFLTEEYDPPAIYKKSEEYQAKLKEKRESLKRKRGPGGADRECSVVSVISSTAGDGAVAASQLPKVVDADGFAVPALPTPKPVATATPTPAATETENEAEDDQLDALVQQFGDAENNDSGETATTPLTDVGSPFPGSEFSGEAPRKRRRGPPDGSSCRSLPATSSRGQEDPDYVDDAWRADEENLEMEMTEAINSPGCIEHARAFANAEQAAQLIMMGMGRAPSRPASTVVSASGTPAPQAEGEDGQEGATVPVQPPAVSDSPEVEEDEFKDDLEVQFCLLSEEEAAAKEKIWMNENRAYLRMRQEKEFRAKIAAANGSKKQTRRRLKKPKIGEGQTTPASTPGEAAVEAMERRGFSKRINYDAMRKMLDRPANGRSRAGSVYSYSRAGSSMGSVMGDGDDDEEEEDAAQQGGPFKGGAKAIKPPPTEDDYDDDEEEEEVYEEEEEREIDPFADDDVVEDEEEVEEEIEEDE</sequence>
<organism evidence="12 13">
    <name type="scientific">Sporothrix bragantina</name>
    <dbReference type="NCBI Taxonomy" id="671064"/>
    <lineage>
        <taxon>Eukaryota</taxon>
        <taxon>Fungi</taxon>
        <taxon>Dikarya</taxon>
        <taxon>Ascomycota</taxon>
        <taxon>Pezizomycotina</taxon>
        <taxon>Sordariomycetes</taxon>
        <taxon>Sordariomycetidae</taxon>
        <taxon>Ophiostomatales</taxon>
        <taxon>Ophiostomataceae</taxon>
        <taxon>Sporothrix</taxon>
    </lineage>
</organism>
<dbReference type="InterPro" id="IPR013150">
    <property type="entry name" value="TFIIB_cyclin"/>
</dbReference>
<feature type="region of interest" description="Disordered" evidence="10">
    <location>
        <begin position="728"/>
        <end position="832"/>
    </location>
</feature>
<dbReference type="PANTHER" id="PTHR11618">
    <property type="entry name" value="TRANSCRIPTION INITIATION FACTOR IIB-RELATED"/>
    <property type="match status" value="1"/>
</dbReference>
<evidence type="ECO:0000256" key="10">
    <source>
        <dbReference type="SAM" id="MobiDB-lite"/>
    </source>
</evidence>
<comment type="caution">
    <text evidence="12">The sequence shown here is derived from an EMBL/GenBank/DDBJ whole genome shotgun (WGS) entry which is preliminary data.</text>
</comment>
<dbReference type="InterPro" id="IPR013763">
    <property type="entry name" value="Cyclin-like_dom"/>
</dbReference>
<dbReference type="InterPro" id="IPR011665">
    <property type="entry name" value="BRF1_TBP-bd_dom"/>
</dbReference>
<name>A0ABP0B906_9PEZI</name>
<evidence type="ECO:0000256" key="7">
    <source>
        <dbReference type="ARBA" id="ARBA00023159"/>
    </source>
</evidence>
<keyword evidence="4" id="KW-0863">Zinc-finger</keyword>
<feature type="compositionally biased region" description="Polar residues" evidence="10">
    <location>
        <begin position="743"/>
        <end position="753"/>
    </location>
</feature>
<feature type="region of interest" description="Disordered" evidence="10">
    <location>
        <begin position="474"/>
        <end position="534"/>
    </location>
</feature>
<feature type="region of interest" description="Disordered" evidence="10">
    <location>
        <begin position="39"/>
        <end position="76"/>
    </location>
</feature>
<feature type="compositionally biased region" description="Low complexity" evidence="10">
    <location>
        <begin position="42"/>
        <end position="58"/>
    </location>
</feature>
<dbReference type="Gene3D" id="1.10.472.10">
    <property type="entry name" value="Cyclin-like"/>
    <property type="match status" value="2"/>
</dbReference>
<evidence type="ECO:0000256" key="5">
    <source>
        <dbReference type="ARBA" id="ARBA00022833"/>
    </source>
</evidence>
<evidence type="ECO:0000256" key="8">
    <source>
        <dbReference type="ARBA" id="ARBA00023163"/>
    </source>
</evidence>
<feature type="region of interest" description="Disordered" evidence="10">
    <location>
        <begin position="435"/>
        <end position="460"/>
    </location>
</feature>
<evidence type="ECO:0000313" key="12">
    <source>
        <dbReference type="EMBL" id="CAK7216000.1"/>
    </source>
</evidence>
<feature type="compositionally biased region" description="Acidic residues" evidence="10">
    <location>
        <begin position="787"/>
        <end position="832"/>
    </location>
</feature>
<feature type="compositionally biased region" description="Basic residues" evidence="10">
    <location>
        <begin position="681"/>
        <end position="690"/>
    </location>
</feature>
<keyword evidence="13" id="KW-1185">Reference proteome</keyword>
<evidence type="ECO:0000259" key="11">
    <source>
        <dbReference type="SMART" id="SM00385"/>
    </source>
</evidence>
<dbReference type="CDD" id="cd20554">
    <property type="entry name" value="CYCLIN_TFIIIB90_rpt2"/>
    <property type="match status" value="1"/>
</dbReference>
<evidence type="ECO:0000256" key="1">
    <source>
        <dbReference type="ARBA" id="ARBA00004123"/>
    </source>
</evidence>
<evidence type="ECO:0000256" key="9">
    <source>
        <dbReference type="ARBA" id="ARBA00023242"/>
    </source>
</evidence>
<dbReference type="InterPro" id="IPR036915">
    <property type="entry name" value="Cyclin-like_sf"/>
</dbReference>
<comment type="subcellular location">
    <subcellularLocation>
        <location evidence="1">Nucleus</location>
    </subcellularLocation>
</comment>
<dbReference type="Proteomes" id="UP001642406">
    <property type="component" value="Unassembled WGS sequence"/>
</dbReference>
<dbReference type="SMART" id="SM00385">
    <property type="entry name" value="CYCLIN"/>
    <property type="match status" value="2"/>
</dbReference>
<accession>A0ABP0B906</accession>
<feature type="domain" description="Cyclin-like" evidence="11">
    <location>
        <begin position="262"/>
        <end position="346"/>
    </location>
</feature>
<feature type="compositionally biased region" description="Polar residues" evidence="10">
    <location>
        <begin position="586"/>
        <end position="597"/>
    </location>
</feature>
<feature type="compositionally biased region" description="Acidic residues" evidence="10">
    <location>
        <begin position="758"/>
        <end position="768"/>
    </location>
</feature>
<keyword evidence="8" id="KW-0804">Transcription</keyword>
<feature type="domain" description="Cyclin-like" evidence="11">
    <location>
        <begin position="161"/>
        <end position="246"/>
    </location>
</feature>
<dbReference type="InterPro" id="IPR000812">
    <property type="entry name" value="TFIIB"/>
</dbReference>
<keyword evidence="3" id="KW-0479">Metal-binding</keyword>
<comment type="similarity">
    <text evidence="2">Belongs to the TFIIB family.</text>
</comment>
<feature type="compositionally biased region" description="Polar residues" evidence="10">
    <location>
        <begin position="516"/>
        <end position="526"/>
    </location>
</feature>
<feature type="compositionally biased region" description="Low complexity" evidence="10">
    <location>
        <begin position="442"/>
        <end position="454"/>
    </location>
</feature>
<gene>
    <name evidence="12" type="primary">BRF1</name>
    <name evidence="12" type="ORF">SBRCBS47491_002682</name>
</gene>
<dbReference type="PANTHER" id="PTHR11618:SF4">
    <property type="entry name" value="TRANSCRIPTION FACTOR IIIB 90 KDA SUBUNIT"/>
    <property type="match status" value="1"/>
</dbReference>
<evidence type="ECO:0000256" key="4">
    <source>
        <dbReference type="ARBA" id="ARBA00022771"/>
    </source>
</evidence>
<dbReference type="Pfam" id="PF00382">
    <property type="entry name" value="TFIIB"/>
    <property type="match status" value="2"/>
</dbReference>
<evidence type="ECO:0000256" key="3">
    <source>
        <dbReference type="ARBA" id="ARBA00022723"/>
    </source>
</evidence>
<evidence type="ECO:0000313" key="13">
    <source>
        <dbReference type="Proteomes" id="UP001642406"/>
    </source>
</evidence>
<dbReference type="EMBL" id="CAWUHC010000016">
    <property type="protein sequence ID" value="CAK7216000.1"/>
    <property type="molecule type" value="Genomic_DNA"/>
</dbReference>
<dbReference type="Gene3D" id="1.20.5.650">
    <property type="entry name" value="Single helix bin"/>
    <property type="match status" value="1"/>
</dbReference>
<feature type="region of interest" description="Disordered" evidence="10">
    <location>
        <begin position="676"/>
        <end position="712"/>
    </location>
</feature>
<keyword evidence="9" id="KW-0539">Nucleus</keyword>
<feature type="compositionally biased region" description="Polar residues" evidence="10">
    <location>
        <begin position="477"/>
        <end position="487"/>
    </location>
</feature>
<protein>
    <submittedName>
        <fullName evidence="12">Transcription factor TFIIIB subunit brf1</fullName>
    </submittedName>
</protein>
<feature type="region of interest" description="Disordered" evidence="10">
    <location>
        <begin position="582"/>
        <end position="624"/>
    </location>
</feature>
<evidence type="ECO:0000256" key="6">
    <source>
        <dbReference type="ARBA" id="ARBA00023015"/>
    </source>
</evidence>
<reference evidence="12 13" key="1">
    <citation type="submission" date="2024-01" db="EMBL/GenBank/DDBJ databases">
        <authorList>
            <person name="Allen C."/>
            <person name="Tagirdzhanova G."/>
        </authorList>
    </citation>
    <scope>NUCLEOTIDE SEQUENCE [LARGE SCALE GENOMIC DNA]</scope>
</reference>
<keyword evidence="5" id="KW-0862">Zinc</keyword>
<keyword evidence="7" id="KW-0010">Activator</keyword>
<evidence type="ECO:0000256" key="2">
    <source>
        <dbReference type="ARBA" id="ARBA00010857"/>
    </source>
</evidence>
<dbReference type="SUPFAM" id="SSF47954">
    <property type="entry name" value="Cyclin-like"/>
    <property type="match status" value="2"/>
</dbReference>
<keyword evidence="6" id="KW-0805">Transcription regulation</keyword>